<evidence type="ECO:0000256" key="1">
    <source>
        <dbReference type="ARBA" id="ARBA00008226"/>
    </source>
</evidence>
<protein>
    <recommendedName>
        <fullName evidence="3">Alanine--tRNA ligase</fullName>
        <ecNumber evidence="2">6.1.1.7</ecNumber>
    </recommendedName>
    <alternativeName>
        <fullName evidence="11">Alanyl-tRNA synthetase</fullName>
    </alternativeName>
</protein>
<evidence type="ECO:0000259" key="13">
    <source>
        <dbReference type="PROSITE" id="PS50860"/>
    </source>
</evidence>
<dbReference type="RefSeq" id="WP_011672332.1">
    <property type="nucleotide sequence ID" value="NC_008512.1"/>
</dbReference>
<evidence type="ECO:0000256" key="8">
    <source>
        <dbReference type="ARBA" id="ARBA00022884"/>
    </source>
</evidence>
<evidence type="ECO:0000256" key="10">
    <source>
        <dbReference type="ARBA" id="ARBA00023146"/>
    </source>
</evidence>
<dbReference type="GO" id="GO:0002161">
    <property type="term" value="F:aminoacyl-tRNA deacylase activity"/>
    <property type="evidence" value="ECO:0007669"/>
    <property type="project" value="TreeGrafter"/>
</dbReference>
<keyword evidence="4" id="KW-0820">tRNA-binding</keyword>
<dbReference type="PANTHER" id="PTHR11777">
    <property type="entry name" value="ALANYL-TRNA SYNTHETASE"/>
    <property type="match status" value="1"/>
</dbReference>
<evidence type="ECO:0000256" key="3">
    <source>
        <dbReference type="ARBA" id="ARBA00017959"/>
    </source>
</evidence>
<proteinExistence type="inferred from homology"/>
<gene>
    <name evidence="14" type="ordered locus">CRP_109</name>
</gene>
<dbReference type="PROSITE" id="PS50860">
    <property type="entry name" value="AA_TRNA_LIGASE_II_ALA"/>
    <property type="match status" value="1"/>
</dbReference>
<evidence type="ECO:0000256" key="12">
    <source>
        <dbReference type="SAM" id="Phobius"/>
    </source>
</evidence>
<dbReference type="GO" id="GO:0005524">
    <property type="term" value="F:ATP binding"/>
    <property type="evidence" value="ECO:0007669"/>
    <property type="project" value="UniProtKB-KW"/>
</dbReference>
<dbReference type="InterPro" id="IPR045864">
    <property type="entry name" value="aa-tRNA-synth_II/BPL/LPL"/>
</dbReference>
<feature type="transmembrane region" description="Helical" evidence="12">
    <location>
        <begin position="305"/>
        <end position="323"/>
    </location>
</feature>
<evidence type="ECO:0000256" key="11">
    <source>
        <dbReference type="ARBA" id="ARBA00032577"/>
    </source>
</evidence>
<evidence type="ECO:0000256" key="6">
    <source>
        <dbReference type="ARBA" id="ARBA00022741"/>
    </source>
</evidence>
<evidence type="ECO:0000256" key="7">
    <source>
        <dbReference type="ARBA" id="ARBA00022840"/>
    </source>
</evidence>
<keyword evidence="7" id="KW-0067">ATP-binding</keyword>
<dbReference type="HOGENOM" id="CLU_846444_0_0_6"/>
<keyword evidence="6" id="KW-0547">Nucleotide-binding</keyword>
<dbReference type="EC" id="6.1.1.7" evidence="2"/>
<dbReference type="Gene3D" id="3.30.930.10">
    <property type="entry name" value="Bira Bifunctional Protein, Domain 2"/>
    <property type="match status" value="1"/>
</dbReference>
<keyword evidence="12" id="KW-0812">Transmembrane</keyword>
<keyword evidence="12" id="KW-1133">Transmembrane helix</keyword>
<dbReference type="Pfam" id="PF01411">
    <property type="entry name" value="tRNA-synt_2c"/>
    <property type="match status" value="1"/>
</dbReference>
<dbReference type="OrthoDB" id="6184198at2"/>
<accession>Q05FN1</accession>
<dbReference type="STRING" id="387662.CRP_109"/>
<dbReference type="GO" id="GO:0000049">
    <property type="term" value="F:tRNA binding"/>
    <property type="evidence" value="ECO:0007669"/>
    <property type="project" value="UniProtKB-KW"/>
</dbReference>
<comment type="similarity">
    <text evidence="1">Belongs to the class-II aminoacyl-tRNA synthetase family.</text>
</comment>
<evidence type="ECO:0000256" key="9">
    <source>
        <dbReference type="ARBA" id="ARBA00022917"/>
    </source>
</evidence>
<evidence type="ECO:0000313" key="14">
    <source>
        <dbReference type="EMBL" id="BAF35140.1"/>
    </source>
</evidence>
<feature type="transmembrane region" description="Helical" evidence="12">
    <location>
        <begin position="240"/>
        <end position="263"/>
    </location>
</feature>
<keyword evidence="8" id="KW-0694">RNA-binding</keyword>
<keyword evidence="9" id="KW-0648">Protein biosynthesis</keyword>
<feature type="transmembrane region" description="Helical" evidence="12">
    <location>
        <begin position="212"/>
        <end position="228"/>
    </location>
</feature>
<reference evidence="14 15" key="1">
    <citation type="journal article" date="2006" name="Science">
        <title>The 160-kilobase genome of the bacterial endosymbiont Carsonella.</title>
        <authorList>
            <person name="Nakabachi A."/>
            <person name="Yamashita A."/>
            <person name="Toh H."/>
            <person name="Ishikawa H."/>
            <person name="Dunbar H."/>
            <person name="Moran N."/>
            <person name="Hattori M."/>
        </authorList>
    </citation>
    <scope>NUCLEOTIDE SEQUENCE [LARGE SCALE GENOMIC DNA]</scope>
    <source>
        <strain evidence="14 15">PV</strain>
    </source>
</reference>
<dbReference type="GO" id="GO:0004813">
    <property type="term" value="F:alanine-tRNA ligase activity"/>
    <property type="evidence" value="ECO:0007669"/>
    <property type="project" value="UniProtKB-EC"/>
</dbReference>
<evidence type="ECO:0000256" key="2">
    <source>
        <dbReference type="ARBA" id="ARBA00013168"/>
    </source>
</evidence>
<dbReference type="Proteomes" id="UP000000777">
    <property type="component" value="Chromosome"/>
</dbReference>
<dbReference type="PANTHER" id="PTHR11777:SF9">
    <property type="entry name" value="ALANINE--TRNA LIGASE, CYTOPLASMIC"/>
    <property type="match status" value="1"/>
</dbReference>
<dbReference type="AlphaFoldDB" id="Q05FN1"/>
<keyword evidence="12" id="KW-0472">Membrane</keyword>
<sequence>MKKILLFFSFYYYKILGTQNINSTNKTLIFVNSGLASLKKFVFRSNVEISSFQYCVRMQGIYNDFKLTNDGIHQTSFLMLGNFTKKNNINNFKKIKKILFLIKLNFKKLFFTININDYLNIILILILKININQVIFTNKNIWKINKNGYCGFSLEIYIKISKKLLEIWNIVNVSFIKKKKKIKFLKKKIIDTGLGLNRIIYVFKKKNNKINYKLYDIFNSIFLIFSYLKNKKNIFFINKLIKKILIFSYKNNFKIWYFIFYFFLKKKKVYFVFCLKKFINFILKKEIFFLKKIKKNIYIKKIKDFVFLKNTFGFYLSILYNLFKIKFS</sequence>
<evidence type="ECO:0000256" key="5">
    <source>
        <dbReference type="ARBA" id="ARBA00022598"/>
    </source>
</evidence>
<dbReference type="InterPro" id="IPR050058">
    <property type="entry name" value="Ala-tRNA_ligase"/>
</dbReference>
<name>Q05FN1_CARRP</name>
<dbReference type="EMBL" id="AP009180">
    <property type="protein sequence ID" value="BAF35140.1"/>
    <property type="molecule type" value="Genomic_DNA"/>
</dbReference>
<dbReference type="InterPro" id="IPR018164">
    <property type="entry name" value="Ala-tRNA-synth_IIc_N"/>
</dbReference>
<organism evidence="14 15">
    <name type="scientific">Carsonella ruddii (strain PV)</name>
    <dbReference type="NCBI Taxonomy" id="387662"/>
    <lineage>
        <taxon>Bacteria</taxon>
        <taxon>Pseudomonadati</taxon>
        <taxon>Pseudomonadota</taxon>
        <taxon>Gammaproteobacteria</taxon>
        <taxon>Oceanospirillales</taxon>
        <taxon>Halomonadaceae</taxon>
        <taxon>Zymobacter group</taxon>
        <taxon>Candidatus Carsonella</taxon>
    </lineage>
</organism>
<dbReference type="GO" id="GO:0006419">
    <property type="term" value="P:alanyl-tRNA aminoacylation"/>
    <property type="evidence" value="ECO:0007669"/>
    <property type="project" value="InterPro"/>
</dbReference>
<dbReference type="KEGG" id="crp:CRP_109"/>
<evidence type="ECO:0000256" key="4">
    <source>
        <dbReference type="ARBA" id="ARBA00022555"/>
    </source>
</evidence>
<keyword evidence="5" id="KW-0436">Ligase</keyword>
<dbReference type="InterPro" id="IPR018165">
    <property type="entry name" value="Ala-tRNA-synth_IIc_core"/>
</dbReference>
<keyword evidence="10 14" id="KW-0030">Aminoacyl-tRNA synthetase</keyword>
<feature type="domain" description="Alanyl-transfer RNA synthetases family profile" evidence="13">
    <location>
        <begin position="1"/>
        <end position="215"/>
    </location>
</feature>
<evidence type="ECO:0000313" key="15">
    <source>
        <dbReference type="Proteomes" id="UP000000777"/>
    </source>
</evidence>
<dbReference type="SUPFAM" id="SSF55681">
    <property type="entry name" value="Class II aaRS and biotin synthetases"/>
    <property type="match status" value="1"/>
</dbReference>